<gene>
    <name evidence="1" type="ORF">HINF_LOCUS18374</name>
</gene>
<dbReference type="Proteomes" id="UP001642409">
    <property type="component" value="Unassembled WGS sequence"/>
</dbReference>
<comment type="caution">
    <text evidence="1">The sequence shown here is derived from an EMBL/GenBank/DDBJ whole genome shotgun (WGS) entry which is preliminary data.</text>
</comment>
<keyword evidence="2" id="KW-1185">Reference proteome</keyword>
<protein>
    <submittedName>
        <fullName evidence="1">Hypothetical_protein</fullName>
    </submittedName>
</protein>
<sequence>MKMQIKFIQPNRELITPKQVTFSKLATPKLISCTTEIYKNNYNIKPLNIKEKDESSPSPTFQQVSNIMNDSYEYNSDKLQQIFNKFIVNVDNFDQLQCSNQIRSSIQFARINSQRLDELQLQITEQANSMDLLCSKQMSMIQNLQVYK</sequence>
<name>A0ABP1I356_9EUKA</name>
<dbReference type="EMBL" id="CAXDID020000047">
    <property type="protein sequence ID" value="CAL6003382.1"/>
    <property type="molecule type" value="Genomic_DNA"/>
</dbReference>
<proteinExistence type="predicted"/>
<evidence type="ECO:0000313" key="1">
    <source>
        <dbReference type="EMBL" id="CAL6003382.1"/>
    </source>
</evidence>
<accession>A0ABP1I356</accession>
<organism evidence="1 2">
    <name type="scientific">Hexamita inflata</name>
    <dbReference type="NCBI Taxonomy" id="28002"/>
    <lineage>
        <taxon>Eukaryota</taxon>
        <taxon>Metamonada</taxon>
        <taxon>Diplomonadida</taxon>
        <taxon>Hexamitidae</taxon>
        <taxon>Hexamitinae</taxon>
        <taxon>Hexamita</taxon>
    </lineage>
</organism>
<reference evidence="1 2" key="1">
    <citation type="submission" date="2024-07" db="EMBL/GenBank/DDBJ databases">
        <authorList>
            <person name="Akdeniz Z."/>
        </authorList>
    </citation>
    <scope>NUCLEOTIDE SEQUENCE [LARGE SCALE GENOMIC DNA]</scope>
</reference>
<evidence type="ECO:0000313" key="2">
    <source>
        <dbReference type="Proteomes" id="UP001642409"/>
    </source>
</evidence>